<sequence length="67" mass="8084">MHNKYYFNNCYFNDIHIDGFNHLSKHDDYWIDGRGKVHERLYRIYTSPEEALVKVTTKLNSISLCQM</sequence>
<keyword evidence="2" id="KW-1185">Reference proteome</keyword>
<gene>
    <name evidence="1" type="primary">WBGene00272528</name>
</gene>
<proteinExistence type="predicted"/>
<name>A0A2A6C3V1_PRIPA</name>
<accession>A0A8R1YUU0</accession>
<dbReference type="Proteomes" id="UP000005239">
    <property type="component" value="Unassembled WGS sequence"/>
</dbReference>
<evidence type="ECO:0000313" key="1">
    <source>
        <dbReference type="EnsemblMetazoa" id="PPA34159.1"/>
    </source>
</evidence>
<organism evidence="1 2">
    <name type="scientific">Pristionchus pacificus</name>
    <name type="common">Parasitic nematode worm</name>
    <dbReference type="NCBI Taxonomy" id="54126"/>
    <lineage>
        <taxon>Eukaryota</taxon>
        <taxon>Metazoa</taxon>
        <taxon>Ecdysozoa</taxon>
        <taxon>Nematoda</taxon>
        <taxon>Chromadorea</taxon>
        <taxon>Rhabditida</taxon>
        <taxon>Rhabditina</taxon>
        <taxon>Diplogasteromorpha</taxon>
        <taxon>Diplogasteroidea</taxon>
        <taxon>Neodiplogasteridae</taxon>
        <taxon>Pristionchus</taxon>
    </lineage>
</organism>
<reference evidence="1" key="2">
    <citation type="submission" date="2022-06" db="UniProtKB">
        <authorList>
            <consortium name="EnsemblMetazoa"/>
        </authorList>
    </citation>
    <scope>IDENTIFICATION</scope>
    <source>
        <strain evidence="1">PS312</strain>
    </source>
</reference>
<dbReference type="AlphaFoldDB" id="A0A2A6C3V1"/>
<dbReference type="EnsemblMetazoa" id="PPA34159.1">
    <property type="protein sequence ID" value="PPA34159.1"/>
    <property type="gene ID" value="WBGene00272528"/>
</dbReference>
<protein>
    <submittedName>
        <fullName evidence="1">Uncharacterized protein</fullName>
    </submittedName>
</protein>
<reference evidence="2" key="1">
    <citation type="journal article" date="2008" name="Nat. Genet.">
        <title>The Pristionchus pacificus genome provides a unique perspective on nematode lifestyle and parasitism.</title>
        <authorList>
            <person name="Dieterich C."/>
            <person name="Clifton S.W."/>
            <person name="Schuster L.N."/>
            <person name="Chinwalla A."/>
            <person name="Delehaunty K."/>
            <person name="Dinkelacker I."/>
            <person name="Fulton L."/>
            <person name="Fulton R."/>
            <person name="Godfrey J."/>
            <person name="Minx P."/>
            <person name="Mitreva M."/>
            <person name="Roeseler W."/>
            <person name="Tian H."/>
            <person name="Witte H."/>
            <person name="Yang S.P."/>
            <person name="Wilson R.K."/>
            <person name="Sommer R.J."/>
        </authorList>
    </citation>
    <scope>NUCLEOTIDE SEQUENCE [LARGE SCALE GENOMIC DNA]</scope>
    <source>
        <strain evidence="2">PS312</strain>
    </source>
</reference>
<accession>A0A2A6C3V1</accession>
<evidence type="ECO:0000313" key="2">
    <source>
        <dbReference type="Proteomes" id="UP000005239"/>
    </source>
</evidence>